<sequence length="219" mass="24355">MAASMSNIVPRVTELEHTVGKLQELVDKLDRQNDELENRLRKNNLVIYGLPETLTETADGLLKSVVDLISVKLAVKCDDIERCHRLGAAKGRKPRPVIIKLLDYRTKLSILTNARKLKGTPVYINEDYSARVRLARRALWQNSEDLRKDAAKYKLKRDTLMIDDVCYMWDNVKNAIIKVPAQSPSKLSGPVSSAPHKLASTQMPGTNSTSSGSISASAD</sequence>
<gene>
    <name evidence="3" type="ORF">HPB48_015816</name>
</gene>
<dbReference type="OMA" id="FQEWRER"/>
<keyword evidence="4" id="KW-1185">Reference proteome</keyword>
<evidence type="ECO:0000313" key="4">
    <source>
        <dbReference type="Proteomes" id="UP000821853"/>
    </source>
</evidence>
<reference evidence="3 4" key="1">
    <citation type="journal article" date="2020" name="Cell">
        <title>Large-Scale Comparative Analyses of Tick Genomes Elucidate Their Genetic Diversity and Vector Capacities.</title>
        <authorList>
            <consortium name="Tick Genome and Microbiome Consortium (TIGMIC)"/>
            <person name="Jia N."/>
            <person name="Wang J."/>
            <person name="Shi W."/>
            <person name="Du L."/>
            <person name="Sun Y."/>
            <person name="Zhan W."/>
            <person name="Jiang J.F."/>
            <person name="Wang Q."/>
            <person name="Zhang B."/>
            <person name="Ji P."/>
            <person name="Bell-Sakyi L."/>
            <person name="Cui X.M."/>
            <person name="Yuan T.T."/>
            <person name="Jiang B.G."/>
            <person name="Yang W.F."/>
            <person name="Lam T.T."/>
            <person name="Chang Q.C."/>
            <person name="Ding S.J."/>
            <person name="Wang X.J."/>
            <person name="Zhu J.G."/>
            <person name="Ruan X.D."/>
            <person name="Zhao L."/>
            <person name="Wei J.T."/>
            <person name="Ye R.Z."/>
            <person name="Que T.C."/>
            <person name="Du C.H."/>
            <person name="Zhou Y.H."/>
            <person name="Cheng J.X."/>
            <person name="Dai P.F."/>
            <person name="Guo W.B."/>
            <person name="Han X.H."/>
            <person name="Huang E.J."/>
            <person name="Li L.F."/>
            <person name="Wei W."/>
            <person name="Gao Y.C."/>
            <person name="Liu J.Z."/>
            <person name="Shao H.Z."/>
            <person name="Wang X."/>
            <person name="Wang C.C."/>
            <person name="Yang T.C."/>
            <person name="Huo Q.B."/>
            <person name="Li W."/>
            <person name="Chen H.Y."/>
            <person name="Chen S.E."/>
            <person name="Zhou L.G."/>
            <person name="Ni X.B."/>
            <person name="Tian J.H."/>
            <person name="Sheng Y."/>
            <person name="Liu T."/>
            <person name="Pan Y.S."/>
            <person name="Xia L.Y."/>
            <person name="Li J."/>
            <person name="Zhao F."/>
            <person name="Cao W.C."/>
        </authorList>
    </citation>
    <scope>NUCLEOTIDE SEQUENCE [LARGE SCALE GENOMIC DNA]</scope>
    <source>
        <strain evidence="3">HaeL-2018</strain>
    </source>
</reference>
<dbReference type="Proteomes" id="UP000821853">
    <property type="component" value="Chromosome 1"/>
</dbReference>
<feature type="compositionally biased region" description="Low complexity" evidence="2">
    <location>
        <begin position="205"/>
        <end position="219"/>
    </location>
</feature>
<dbReference type="OrthoDB" id="6513970at2759"/>
<dbReference type="VEuPathDB" id="VectorBase:HLOH_055660"/>
<accession>A0A9J6FAJ2</accession>
<dbReference type="AlphaFoldDB" id="A0A9J6FAJ2"/>
<name>A0A9J6FAJ2_HAELO</name>
<keyword evidence="1" id="KW-0175">Coiled coil</keyword>
<dbReference type="EMBL" id="JABSTR010000001">
    <property type="protein sequence ID" value="KAH9359803.1"/>
    <property type="molecule type" value="Genomic_DNA"/>
</dbReference>
<protein>
    <submittedName>
        <fullName evidence="3">Uncharacterized protein</fullName>
    </submittedName>
</protein>
<feature type="coiled-coil region" evidence="1">
    <location>
        <begin position="12"/>
        <end position="46"/>
    </location>
</feature>
<dbReference type="PANTHER" id="PTHR11505">
    <property type="entry name" value="L1 TRANSPOSABLE ELEMENT-RELATED"/>
    <property type="match status" value="1"/>
</dbReference>
<organism evidence="3 4">
    <name type="scientific">Haemaphysalis longicornis</name>
    <name type="common">Bush tick</name>
    <dbReference type="NCBI Taxonomy" id="44386"/>
    <lineage>
        <taxon>Eukaryota</taxon>
        <taxon>Metazoa</taxon>
        <taxon>Ecdysozoa</taxon>
        <taxon>Arthropoda</taxon>
        <taxon>Chelicerata</taxon>
        <taxon>Arachnida</taxon>
        <taxon>Acari</taxon>
        <taxon>Parasitiformes</taxon>
        <taxon>Ixodida</taxon>
        <taxon>Ixodoidea</taxon>
        <taxon>Ixodidae</taxon>
        <taxon>Haemaphysalinae</taxon>
        <taxon>Haemaphysalis</taxon>
    </lineage>
</organism>
<proteinExistence type="predicted"/>
<evidence type="ECO:0000256" key="1">
    <source>
        <dbReference type="SAM" id="Coils"/>
    </source>
</evidence>
<evidence type="ECO:0000256" key="2">
    <source>
        <dbReference type="SAM" id="MobiDB-lite"/>
    </source>
</evidence>
<feature type="region of interest" description="Disordered" evidence="2">
    <location>
        <begin position="183"/>
        <end position="219"/>
    </location>
</feature>
<comment type="caution">
    <text evidence="3">The sequence shown here is derived from an EMBL/GenBank/DDBJ whole genome shotgun (WGS) entry which is preliminary data.</text>
</comment>
<dbReference type="InterPro" id="IPR004244">
    <property type="entry name" value="Transposase_22"/>
</dbReference>
<dbReference type="Gene3D" id="3.30.70.1820">
    <property type="entry name" value="L1 transposable element, RRM domain"/>
    <property type="match status" value="1"/>
</dbReference>
<evidence type="ECO:0000313" key="3">
    <source>
        <dbReference type="EMBL" id="KAH9359803.1"/>
    </source>
</evidence>